<protein>
    <submittedName>
        <fullName evidence="2">Uncharacterized protein</fullName>
    </submittedName>
</protein>
<dbReference type="EMBL" id="CAUYUJ010020337">
    <property type="protein sequence ID" value="CAK0897471.1"/>
    <property type="molecule type" value="Genomic_DNA"/>
</dbReference>
<accession>A0ABN9XH84</accession>
<sequence length="192" mass="20159">MAASSSSGPAVPFGGASGSGAGSGTQGTSVASQIVSTELEDVPDFGDVRLEFDPASRRKCLVHLVTGEVFPLPTGSWELVDVDGFAGIFDNESPDQEVESMWVSEQLAMRIAVEAGCPEGGADASQRPRICQTVERLGASSSRRRLISHPARLNGPRVCWIQRWRMQSADTCCLAMAPDGGGDCKGSTKGVN</sequence>
<feature type="compositionally biased region" description="Gly residues" evidence="1">
    <location>
        <begin position="15"/>
        <end position="25"/>
    </location>
</feature>
<feature type="region of interest" description="Disordered" evidence="1">
    <location>
        <begin position="1"/>
        <end position="31"/>
    </location>
</feature>
<proteinExistence type="predicted"/>
<comment type="caution">
    <text evidence="2">The sequence shown here is derived from an EMBL/GenBank/DDBJ whole genome shotgun (WGS) entry which is preliminary data.</text>
</comment>
<evidence type="ECO:0000313" key="3">
    <source>
        <dbReference type="Proteomes" id="UP001189429"/>
    </source>
</evidence>
<organism evidence="2 3">
    <name type="scientific">Prorocentrum cordatum</name>
    <dbReference type="NCBI Taxonomy" id="2364126"/>
    <lineage>
        <taxon>Eukaryota</taxon>
        <taxon>Sar</taxon>
        <taxon>Alveolata</taxon>
        <taxon>Dinophyceae</taxon>
        <taxon>Prorocentrales</taxon>
        <taxon>Prorocentraceae</taxon>
        <taxon>Prorocentrum</taxon>
    </lineage>
</organism>
<evidence type="ECO:0000313" key="2">
    <source>
        <dbReference type="EMBL" id="CAK0897471.1"/>
    </source>
</evidence>
<dbReference type="Proteomes" id="UP001189429">
    <property type="component" value="Unassembled WGS sequence"/>
</dbReference>
<name>A0ABN9XH84_9DINO</name>
<reference evidence="2" key="1">
    <citation type="submission" date="2023-10" db="EMBL/GenBank/DDBJ databases">
        <authorList>
            <person name="Chen Y."/>
            <person name="Shah S."/>
            <person name="Dougan E. K."/>
            <person name="Thang M."/>
            <person name="Chan C."/>
        </authorList>
    </citation>
    <scope>NUCLEOTIDE SEQUENCE [LARGE SCALE GENOMIC DNA]</scope>
</reference>
<feature type="compositionally biased region" description="Low complexity" evidence="1">
    <location>
        <begin position="1"/>
        <end position="14"/>
    </location>
</feature>
<evidence type="ECO:0000256" key="1">
    <source>
        <dbReference type="SAM" id="MobiDB-lite"/>
    </source>
</evidence>
<gene>
    <name evidence="2" type="ORF">PCOR1329_LOCUS75634</name>
</gene>
<keyword evidence="3" id="KW-1185">Reference proteome</keyword>